<evidence type="ECO:0000256" key="2">
    <source>
        <dbReference type="ARBA" id="ARBA00012282"/>
    </source>
</evidence>
<proteinExistence type="predicted"/>
<dbReference type="InterPro" id="IPR044398">
    <property type="entry name" value="Globin-sensor_dom"/>
</dbReference>
<dbReference type="GO" id="GO:0020037">
    <property type="term" value="F:heme binding"/>
    <property type="evidence" value="ECO:0007669"/>
    <property type="project" value="InterPro"/>
</dbReference>
<dbReference type="Pfam" id="PF00989">
    <property type="entry name" value="PAS"/>
    <property type="match status" value="1"/>
</dbReference>
<dbReference type="InterPro" id="IPR052155">
    <property type="entry name" value="Biofilm_reg_signaling"/>
</dbReference>
<dbReference type="GO" id="GO:0019825">
    <property type="term" value="F:oxygen binding"/>
    <property type="evidence" value="ECO:0007669"/>
    <property type="project" value="InterPro"/>
</dbReference>
<evidence type="ECO:0000313" key="11">
    <source>
        <dbReference type="EMBL" id="BCX89631.1"/>
    </source>
</evidence>
<dbReference type="SMART" id="SM00267">
    <property type="entry name" value="GGDEF"/>
    <property type="match status" value="1"/>
</dbReference>
<dbReference type="InterPro" id="IPR009050">
    <property type="entry name" value="Globin-like_sf"/>
</dbReference>
<dbReference type="InterPro" id="IPR013767">
    <property type="entry name" value="PAS_fold"/>
</dbReference>
<dbReference type="SUPFAM" id="SSF141868">
    <property type="entry name" value="EAL domain-like"/>
    <property type="match status" value="1"/>
</dbReference>
<dbReference type="InterPro" id="IPR000014">
    <property type="entry name" value="PAS"/>
</dbReference>
<gene>
    <name evidence="11" type="ORF">MIN45_P2004</name>
</gene>
<dbReference type="EMBL" id="AP024718">
    <property type="protein sequence ID" value="BCX89631.1"/>
    <property type="molecule type" value="Genomic_DNA"/>
</dbReference>
<dbReference type="InterPro" id="IPR001633">
    <property type="entry name" value="EAL_dom"/>
</dbReference>
<evidence type="ECO:0000256" key="3">
    <source>
        <dbReference type="ARBA" id="ARBA00015125"/>
    </source>
</evidence>
<feature type="domain" description="GGDEF" evidence="10">
    <location>
        <begin position="456"/>
        <end position="589"/>
    </location>
</feature>
<dbReference type="InterPro" id="IPR012292">
    <property type="entry name" value="Globin/Proto"/>
</dbReference>
<evidence type="ECO:0000259" key="9">
    <source>
        <dbReference type="PROSITE" id="PS50883"/>
    </source>
</evidence>
<comment type="cofactor">
    <cofactor evidence="1">
        <name>Mg(2+)</name>
        <dbReference type="ChEBI" id="CHEBI:18420"/>
    </cofactor>
</comment>
<comment type="catalytic activity">
    <reaction evidence="6">
        <text>3',3'-c-di-GMP + H2O = 5'-phosphoguanylyl(3'-&gt;5')guanosine + H(+)</text>
        <dbReference type="Rhea" id="RHEA:24902"/>
        <dbReference type="ChEBI" id="CHEBI:15377"/>
        <dbReference type="ChEBI" id="CHEBI:15378"/>
        <dbReference type="ChEBI" id="CHEBI:58754"/>
        <dbReference type="ChEBI" id="CHEBI:58805"/>
        <dbReference type="EC" id="3.1.4.52"/>
    </reaction>
    <physiologicalReaction direction="left-to-right" evidence="6">
        <dbReference type="Rhea" id="RHEA:24903"/>
    </physiologicalReaction>
</comment>
<dbReference type="NCBIfam" id="TIGR00254">
    <property type="entry name" value="GGDEF"/>
    <property type="match status" value="1"/>
</dbReference>
<dbReference type="PANTHER" id="PTHR44757">
    <property type="entry name" value="DIGUANYLATE CYCLASE DGCP"/>
    <property type="match status" value="1"/>
</dbReference>
<dbReference type="SUPFAM" id="SSF55785">
    <property type="entry name" value="PYP-like sensor domain (PAS domain)"/>
    <property type="match status" value="2"/>
</dbReference>
<dbReference type="Proteomes" id="UP001321450">
    <property type="component" value="Chromosome"/>
</dbReference>
<dbReference type="InterPro" id="IPR000700">
    <property type="entry name" value="PAS-assoc_C"/>
</dbReference>
<reference evidence="12" key="1">
    <citation type="journal article" date="2024" name="Int. J. Syst. Evol. Microbiol.">
        <title>Methylomarinovum tepidoasis sp. nov., a moderately thermophilic methanotroph of the family Methylothermaceae isolated from a deep-sea hydrothermal field.</title>
        <authorList>
            <person name="Hirayama H."/>
            <person name="Takaki Y."/>
            <person name="Abe M."/>
            <person name="Miyazaki M."/>
            <person name="Uematsu K."/>
            <person name="Matsui Y."/>
            <person name="Takai K."/>
        </authorList>
    </citation>
    <scope>NUCLEOTIDE SEQUENCE [LARGE SCALE GENOMIC DNA]</scope>
    <source>
        <strain evidence="12">IN45</strain>
    </source>
</reference>
<dbReference type="Pfam" id="PF11563">
    <property type="entry name" value="Protoglobin"/>
    <property type="match status" value="1"/>
</dbReference>
<evidence type="ECO:0000256" key="5">
    <source>
        <dbReference type="ARBA" id="ARBA00029839"/>
    </source>
</evidence>
<sequence length="850" mass="96494">MLEMKSFERYPEMETPDSEEIRQRKDFLGFTAKDQALLRRYRHLLLPCAHTFVHAFYRHLGRFPPLKRLLSNPTRLGRLRASQQRYFRSLLQDRCDAAYIHGRLRIGEVHHCIGLDLKWYTGAYAHYLIHLLPRLWRDTDLDGDTREALTAALIRKVFFDMGLGIDTYVEADRHHIEQLRTFAERIITAAPCGLAVTDAHLRILSANPKFAALCGTESPVSGTKLTDLLPVPDLEALCTDLLLAQKHHELRLEHARRLLQIEIAPIALGDLVAGSGHYGLIFSLEDLTEQTALETLSRQRGAHLKAVLNNIPDGILVFRGDGTVESWNPVAETLLGYRGEELQGCDIGKLLLQQRYRPLFAHQLLQHLWRERKQRLEAFGQRRDGALVPLEIAVDRILSSDPPLYLAVLHDLSERKQAEADLERLAHYDPLTHLPNRALYLDRLRLELVRARRHPHHLAVMFLDLDDFKKINDSLGHLVGDKLLQGVAQRLCHALRESDTVARFGGDEFTFIVTDLDNAEDWRPIAAKLLETLRQPFRLDGRELFVRASIGVSLFPENGADPHTLLRHADTAMYRAKFEGRNRVCRYDPAIEAEADARITLESELHRALERGELSLVYQPQVKAAGRRIAGCEVLLRWHNAKLGTVAPPRFIPALERLGLIGAVGEWILRTALHQAQLWRQRFGELQLAVNVSSVQLKDADFAATVLALLQRTGFPPQALELEVTESILMECGETTLANIDRLKHGGVQLAIDDFGTGYSSLSYLHQFPFDTLKIDRSFVQNLHHSRNRELARHIIGLGHTLGLNVVAEGVETDAQREILRELECDLLQGYLFYRPLPAGQFEAALRQQG</sequence>
<feature type="domain" description="PAS" evidence="7">
    <location>
        <begin position="300"/>
        <end position="344"/>
    </location>
</feature>
<dbReference type="Gene3D" id="3.30.450.20">
    <property type="entry name" value="PAS domain"/>
    <property type="match status" value="2"/>
</dbReference>
<evidence type="ECO:0000259" key="7">
    <source>
        <dbReference type="PROSITE" id="PS50112"/>
    </source>
</evidence>
<evidence type="ECO:0000256" key="4">
    <source>
        <dbReference type="ARBA" id="ARBA00022636"/>
    </source>
</evidence>
<dbReference type="SUPFAM" id="SSF55073">
    <property type="entry name" value="Nucleotide cyclase"/>
    <property type="match status" value="1"/>
</dbReference>
<evidence type="ECO:0000259" key="10">
    <source>
        <dbReference type="PROSITE" id="PS50887"/>
    </source>
</evidence>
<dbReference type="FunFam" id="3.20.20.450:FF:000001">
    <property type="entry name" value="Cyclic di-GMP phosphodiesterase yahA"/>
    <property type="match status" value="1"/>
</dbReference>
<dbReference type="NCBIfam" id="TIGR00229">
    <property type="entry name" value="sensory_box"/>
    <property type="match status" value="1"/>
</dbReference>
<evidence type="ECO:0000259" key="8">
    <source>
        <dbReference type="PROSITE" id="PS50113"/>
    </source>
</evidence>
<dbReference type="Pfam" id="PF13188">
    <property type="entry name" value="PAS_8"/>
    <property type="match status" value="1"/>
</dbReference>
<dbReference type="FunFam" id="3.30.70.270:FF:000001">
    <property type="entry name" value="Diguanylate cyclase domain protein"/>
    <property type="match status" value="1"/>
</dbReference>
<dbReference type="AlphaFoldDB" id="A0AAU9CJP2"/>
<dbReference type="Gene3D" id="1.10.490.10">
    <property type="entry name" value="Globins"/>
    <property type="match status" value="1"/>
</dbReference>
<evidence type="ECO:0000256" key="1">
    <source>
        <dbReference type="ARBA" id="ARBA00001946"/>
    </source>
</evidence>
<dbReference type="Pfam" id="PF00990">
    <property type="entry name" value="GGDEF"/>
    <property type="match status" value="1"/>
</dbReference>
<name>A0AAU9CJP2_9GAMM</name>
<protein>
    <recommendedName>
        <fullName evidence="3">Diguanylate cyclase DosC</fullName>
        <ecNumber evidence="2">3.1.4.52</ecNumber>
    </recommendedName>
    <alternativeName>
        <fullName evidence="5">Direct oxygen-sensing cyclase</fullName>
    </alternativeName>
</protein>
<dbReference type="CDD" id="cd01949">
    <property type="entry name" value="GGDEF"/>
    <property type="match status" value="1"/>
</dbReference>
<dbReference type="Gene3D" id="3.20.20.450">
    <property type="entry name" value="EAL domain"/>
    <property type="match status" value="1"/>
</dbReference>
<dbReference type="PROSITE" id="PS50113">
    <property type="entry name" value="PAC"/>
    <property type="match status" value="1"/>
</dbReference>
<evidence type="ECO:0000313" key="12">
    <source>
        <dbReference type="Proteomes" id="UP001321450"/>
    </source>
</evidence>
<dbReference type="Gene3D" id="3.30.70.270">
    <property type="match status" value="1"/>
</dbReference>
<dbReference type="Pfam" id="PF00563">
    <property type="entry name" value="EAL"/>
    <property type="match status" value="1"/>
</dbReference>
<dbReference type="InterPro" id="IPR035919">
    <property type="entry name" value="EAL_sf"/>
</dbReference>
<dbReference type="CDD" id="cd00130">
    <property type="entry name" value="PAS"/>
    <property type="match status" value="1"/>
</dbReference>
<dbReference type="InterPro" id="IPR000160">
    <property type="entry name" value="GGDEF_dom"/>
</dbReference>
<dbReference type="RefSeq" id="WP_286292033.1">
    <property type="nucleotide sequence ID" value="NZ_AP024718.1"/>
</dbReference>
<organism evidence="11 12">
    <name type="scientific">Methylomarinovum tepidoasis</name>
    <dbReference type="NCBI Taxonomy" id="2840183"/>
    <lineage>
        <taxon>Bacteria</taxon>
        <taxon>Pseudomonadati</taxon>
        <taxon>Pseudomonadota</taxon>
        <taxon>Gammaproteobacteria</taxon>
        <taxon>Methylococcales</taxon>
        <taxon>Methylothermaceae</taxon>
        <taxon>Methylomarinovum</taxon>
    </lineage>
</organism>
<feature type="domain" description="PAC" evidence="8">
    <location>
        <begin position="374"/>
        <end position="424"/>
    </location>
</feature>
<dbReference type="InterPro" id="IPR029787">
    <property type="entry name" value="Nucleotide_cyclase"/>
</dbReference>
<dbReference type="EC" id="3.1.4.52" evidence="2"/>
<dbReference type="InterPro" id="IPR035965">
    <property type="entry name" value="PAS-like_dom_sf"/>
</dbReference>
<dbReference type="GO" id="GO:0071732">
    <property type="term" value="P:cellular response to nitric oxide"/>
    <property type="evidence" value="ECO:0007669"/>
    <property type="project" value="UniProtKB-ARBA"/>
</dbReference>
<evidence type="ECO:0000256" key="6">
    <source>
        <dbReference type="ARBA" id="ARBA00051114"/>
    </source>
</evidence>
<dbReference type="PROSITE" id="PS50887">
    <property type="entry name" value="GGDEF"/>
    <property type="match status" value="1"/>
</dbReference>
<dbReference type="CDD" id="cd01948">
    <property type="entry name" value="EAL"/>
    <property type="match status" value="1"/>
</dbReference>
<dbReference type="SMART" id="SM00091">
    <property type="entry name" value="PAS"/>
    <property type="match status" value="2"/>
</dbReference>
<dbReference type="SMART" id="SM00052">
    <property type="entry name" value="EAL"/>
    <property type="match status" value="1"/>
</dbReference>
<keyword evidence="4" id="KW-0973">c-di-GMP</keyword>
<dbReference type="PROSITE" id="PS50112">
    <property type="entry name" value="PAS"/>
    <property type="match status" value="1"/>
</dbReference>
<dbReference type="KEGG" id="meiy:MIN45_P2004"/>
<dbReference type="PROSITE" id="PS50883">
    <property type="entry name" value="EAL"/>
    <property type="match status" value="1"/>
</dbReference>
<dbReference type="SUPFAM" id="SSF46458">
    <property type="entry name" value="Globin-like"/>
    <property type="match status" value="1"/>
</dbReference>
<accession>A0AAU9CJP2</accession>
<feature type="domain" description="EAL" evidence="9">
    <location>
        <begin position="598"/>
        <end position="850"/>
    </location>
</feature>
<dbReference type="InterPro" id="IPR043128">
    <property type="entry name" value="Rev_trsase/Diguanyl_cyclase"/>
</dbReference>
<keyword evidence="12" id="KW-1185">Reference proteome</keyword>
<dbReference type="GO" id="GO:0006355">
    <property type="term" value="P:regulation of DNA-templated transcription"/>
    <property type="evidence" value="ECO:0007669"/>
    <property type="project" value="InterPro"/>
</dbReference>
<dbReference type="PANTHER" id="PTHR44757:SF2">
    <property type="entry name" value="BIOFILM ARCHITECTURE MAINTENANCE PROTEIN MBAA"/>
    <property type="match status" value="1"/>
</dbReference>
<dbReference type="GO" id="GO:0071111">
    <property type="term" value="F:cyclic-guanylate-specific phosphodiesterase activity"/>
    <property type="evidence" value="ECO:0007669"/>
    <property type="project" value="UniProtKB-EC"/>
</dbReference>